<dbReference type="eggNOG" id="ENOG5033A4T">
    <property type="taxonomic scope" value="Bacteria"/>
</dbReference>
<name>Q4K3M7_PSEF5</name>
<protein>
    <submittedName>
        <fullName evidence="1">Uncharacterized protein</fullName>
    </submittedName>
</protein>
<accession>Q4K3M7</accession>
<dbReference type="EMBL" id="CP000076">
    <property type="protein sequence ID" value="AAY95286.1"/>
    <property type="molecule type" value="Genomic_DNA"/>
</dbReference>
<dbReference type="KEGG" id="pfl:PFL_6098"/>
<gene>
    <name evidence="1" type="ordered locus">PFL_6098</name>
</gene>
<dbReference type="HOGENOM" id="CLU_171773_0_0_6"/>
<reference evidence="1 2" key="1">
    <citation type="journal article" date="2005" name="Nat. Biotechnol.">
        <title>Complete genome sequence of the plant commensal Pseudomonas fluorescens Pf-5.</title>
        <authorList>
            <person name="Paulsen I.T."/>
            <person name="Press C.M."/>
            <person name="Ravel J."/>
            <person name="Kobayashi D.Y."/>
            <person name="Myers G.S."/>
            <person name="Mavrodi D.V."/>
            <person name="DeBoy R.T."/>
            <person name="Seshadri R."/>
            <person name="Ren Q."/>
            <person name="Madupu R."/>
            <person name="Dodson R.J."/>
            <person name="Durkin A.S."/>
            <person name="Brinkac L.M."/>
            <person name="Daugherty S.C."/>
            <person name="Sullivan S.A."/>
            <person name="Rosovitz M.J."/>
            <person name="Gwinn M.L."/>
            <person name="Zhou L."/>
            <person name="Schneider D.J."/>
            <person name="Cartinhour S.W."/>
            <person name="Nelson W.C."/>
            <person name="Weidman J."/>
            <person name="Watkins K."/>
            <person name="Tran K."/>
            <person name="Khouri H."/>
            <person name="Pierson E.A."/>
            <person name="Pierson L.S.III."/>
            <person name="Thomashow L.S."/>
            <person name="Loper J.E."/>
        </authorList>
    </citation>
    <scope>NUCLEOTIDE SEQUENCE [LARGE SCALE GENOMIC DNA]</scope>
    <source>
        <strain evidence="2">ATCC BAA-477 / NRRL B-23932 / Pf-5</strain>
    </source>
</reference>
<sequence length="97" mass="11042">MPGSRTLGTDMKFNDLFVSREEMFSMGIEESTGQYYLTFPVSLGVVDYEEYYAIERATFELFEQDLQAALAFVSRARKRELDALLIIKPGKNRGSAI</sequence>
<evidence type="ECO:0000313" key="1">
    <source>
        <dbReference type="EMBL" id="AAY95286.1"/>
    </source>
</evidence>
<dbReference type="STRING" id="220664.PFL_6098"/>
<organism evidence="1 2">
    <name type="scientific">Pseudomonas fluorescens (strain ATCC BAA-477 / NRRL B-23932 / Pf-5)</name>
    <dbReference type="NCBI Taxonomy" id="220664"/>
    <lineage>
        <taxon>Bacteria</taxon>
        <taxon>Pseudomonadati</taxon>
        <taxon>Pseudomonadota</taxon>
        <taxon>Gammaproteobacteria</taxon>
        <taxon>Pseudomonadales</taxon>
        <taxon>Pseudomonadaceae</taxon>
        <taxon>Pseudomonas</taxon>
    </lineage>
</organism>
<dbReference type="AlphaFoldDB" id="Q4K3M7"/>
<evidence type="ECO:0000313" key="2">
    <source>
        <dbReference type="Proteomes" id="UP000008540"/>
    </source>
</evidence>
<dbReference type="Proteomes" id="UP000008540">
    <property type="component" value="Chromosome"/>
</dbReference>
<proteinExistence type="predicted"/>